<evidence type="ECO:0000256" key="3">
    <source>
        <dbReference type="ARBA" id="ARBA00022741"/>
    </source>
</evidence>
<dbReference type="GeneID" id="94833529"/>
<gene>
    <name evidence="11" type="ORF">TRFO_16180</name>
</gene>
<feature type="region of interest" description="Disordered" evidence="7">
    <location>
        <begin position="84"/>
        <end position="107"/>
    </location>
</feature>
<dbReference type="InterPro" id="IPR014001">
    <property type="entry name" value="Helicase_ATP-bd"/>
</dbReference>
<dbReference type="PROSITE" id="PS50013">
    <property type="entry name" value="CHROMO_2"/>
    <property type="match status" value="1"/>
</dbReference>
<dbReference type="InterPro" id="IPR023780">
    <property type="entry name" value="Chromo_domain"/>
</dbReference>
<evidence type="ECO:0000256" key="7">
    <source>
        <dbReference type="SAM" id="MobiDB-lite"/>
    </source>
</evidence>
<dbReference type="VEuPathDB" id="TrichDB:TRFO_16180"/>
<dbReference type="PROSITE" id="PS51194">
    <property type="entry name" value="HELICASE_CTER"/>
    <property type="match status" value="1"/>
</dbReference>
<dbReference type="SMART" id="SM00487">
    <property type="entry name" value="DEXDc"/>
    <property type="match status" value="1"/>
</dbReference>
<dbReference type="CDD" id="cd18659">
    <property type="entry name" value="CD2_tandem"/>
    <property type="match status" value="1"/>
</dbReference>
<dbReference type="GO" id="GO:0000785">
    <property type="term" value="C:chromatin"/>
    <property type="evidence" value="ECO:0007669"/>
    <property type="project" value="TreeGrafter"/>
</dbReference>
<keyword evidence="3" id="KW-0547">Nucleotide-binding</keyword>
<feature type="compositionally biased region" description="Basic residues" evidence="7">
    <location>
        <begin position="1"/>
        <end position="15"/>
    </location>
</feature>
<dbReference type="Pfam" id="PF00176">
    <property type="entry name" value="SNF2-rel_dom"/>
    <property type="match status" value="1"/>
</dbReference>
<dbReference type="Pfam" id="PF05964">
    <property type="entry name" value="FYRN"/>
    <property type="match status" value="1"/>
</dbReference>
<keyword evidence="6" id="KW-0539">Nucleus</keyword>
<dbReference type="Gene3D" id="3.40.50.10810">
    <property type="entry name" value="Tandem AAA-ATPase domain"/>
    <property type="match status" value="1"/>
</dbReference>
<organism evidence="11 12">
    <name type="scientific">Tritrichomonas foetus</name>
    <dbReference type="NCBI Taxonomy" id="1144522"/>
    <lineage>
        <taxon>Eukaryota</taxon>
        <taxon>Metamonada</taxon>
        <taxon>Parabasalia</taxon>
        <taxon>Tritrichomonadida</taxon>
        <taxon>Tritrichomonadidae</taxon>
        <taxon>Tritrichomonas</taxon>
    </lineage>
</organism>
<feature type="region of interest" description="Disordered" evidence="7">
    <location>
        <begin position="1"/>
        <end position="71"/>
    </location>
</feature>
<feature type="domain" description="Chromo" evidence="8">
    <location>
        <begin position="199"/>
        <end position="246"/>
    </location>
</feature>
<protein>
    <submittedName>
        <fullName evidence="11">SNF2 family N-terminal domain containing protein</fullName>
    </submittedName>
</protein>
<dbReference type="PROSITE" id="PS51542">
    <property type="entry name" value="FYRN"/>
    <property type="match status" value="1"/>
</dbReference>
<dbReference type="Pfam" id="PF05965">
    <property type="entry name" value="FYRC"/>
    <property type="match status" value="1"/>
</dbReference>
<reference evidence="11" key="1">
    <citation type="submission" date="2016-10" db="EMBL/GenBank/DDBJ databases">
        <authorList>
            <person name="Benchimol M."/>
            <person name="Almeida L.G."/>
            <person name="Vasconcelos A.T."/>
            <person name="Perreira-Neves A."/>
            <person name="Rosa I.A."/>
            <person name="Tasca T."/>
            <person name="Bogo M.R."/>
            <person name="de Souza W."/>
        </authorList>
    </citation>
    <scope>NUCLEOTIDE SEQUENCE [LARGE SCALE GENOMIC DNA]</scope>
    <source>
        <strain evidence="11">K</strain>
    </source>
</reference>
<dbReference type="RefSeq" id="XP_068366765.1">
    <property type="nucleotide sequence ID" value="XM_068498825.1"/>
</dbReference>
<dbReference type="Pfam" id="PF00271">
    <property type="entry name" value="Helicase_C"/>
    <property type="match status" value="1"/>
</dbReference>
<proteinExistence type="predicted"/>
<comment type="subcellular location">
    <subcellularLocation>
        <location evidence="1">Nucleus</location>
    </subcellularLocation>
</comment>
<evidence type="ECO:0000313" key="12">
    <source>
        <dbReference type="Proteomes" id="UP000179807"/>
    </source>
</evidence>
<feature type="domain" description="Helicase C-terminal" evidence="10">
    <location>
        <begin position="613"/>
        <end position="770"/>
    </location>
</feature>
<dbReference type="InterPro" id="IPR001650">
    <property type="entry name" value="Helicase_C-like"/>
</dbReference>
<dbReference type="GO" id="GO:0003682">
    <property type="term" value="F:chromatin binding"/>
    <property type="evidence" value="ECO:0007669"/>
    <property type="project" value="TreeGrafter"/>
</dbReference>
<comment type="caution">
    <text evidence="11">The sequence shown here is derived from an EMBL/GenBank/DDBJ whole genome shotgun (WGS) entry which is preliminary data.</text>
</comment>
<dbReference type="PANTHER" id="PTHR45623:SF11">
    <property type="entry name" value="KISMET, ISOFORM C"/>
    <property type="match status" value="1"/>
</dbReference>
<dbReference type="InterPro" id="IPR003889">
    <property type="entry name" value="FYrich_C"/>
</dbReference>
<dbReference type="PROSITE" id="PS51543">
    <property type="entry name" value="FYRC"/>
    <property type="match status" value="1"/>
</dbReference>
<dbReference type="GO" id="GO:0003677">
    <property type="term" value="F:DNA binding"/>
    <property type="evidence" value="ECO:0007669"/>
    <property type="project" value="TreeGrafter"/>
</dbReference>
<dbReference type="Gene3D" id="2.40.50.40">
    <property type="match status" value="2"/>
</dbReference>
<keyword evidence="12" id="KW-1185">Reference proteome</keyword>
<dbReference type="Gene3D" id="3.40.50.300">
    <property type="entry name" value="P-loop containing nucleotide triphosphate hydrolases"/>
    <property type="match status" value="1"/>
</dbReference>
<dbReference type="GO" id="GO:0042393">
    <property type="term" value="F:histone binding"/>
    <property type="evidence" value="ECO:0007669"/>
    <property type="project" value="TreeGrafter"/>
</dbReference>
<dbReference type="GO" id="GO:0005634">
    <property type="term" value="C:nucleus"/>
    <property type="evidence" value="ECO:0007669"/>
    <property type="project" value="UniProtKB-SubCell"/>
</dbReference>
<dbReference type="InterPro" id="IPR003888">
    <property type="entry name" value="FYrich_N"/>
</dbReference>
<feature type="region of interest" description="Disordered" evidence="7">
    <location>
        <begin position="1551"/>
        <end position="1600"/>
    </location>
</feature>
<dbReference type="Pfam" id="PF00385">
    <property type="entry name" value="Chromo"/>
    <property type="match status" value="1"/>
</dbReference>
<evidence type="ECO:0000256" key="1">
    <source>
        <dbReference type="ARBA" id="ARBA00004123"/>
    </source>
</evidence>
<dbReference type="InterPro" id="IPR016197">
    <property type="entry name" value="Chromo-like_dom_sf"/>
</dbReference>
<dbReference type="SMART" id="SM00490">
    <property type="entry name" value="HELICc"/>
    <property type="match status" value="1"/>
</dbReference>
<dbReference type="GO" id="GO:0140658">
    <property type="term" value="F:ATP-dependent chromatin remodeler activity"/>
    <property type="evidence" value="ECO:0007669"/>
    <property type="project" value="TreeGrafter"/>
</dbReference>
<name>A0A1J4KVT6_9EUKA</name>
<dbReference type="GO" id="GO:0016887">
    <property type="term" value="F:ATP hydrolysis activity"/>
    <property type="evidence" value="ECO:0007669"/>
    <property type="project" value="TreeGrafter"/>
</dbReference>
<evidence type="ECO:0000259" key="9">
    <source>
        <dbReference type="PROSITE" id="PS51192"/>
    </source>
</evidence>
<sequence length="1600" mass="183941">MKRRTAPKRRGRRPPARPDFESTSENEFDFGETSSSADSSDSSDDHYLGEEEEETENKRMKKSSSKELKQLTKPKHTALFFTATQITTEDETNADSESVDGENGEDNIPLVQQIVGVKGSEDINEDESDEENPTYYVKWTGKSYIHCSYVQKNDLMVMSGGENAIKKFNNKKRQGDLSQSLSIPSLMTLNADELSANWFEVDRVIAHDNSNDKYLVKWRGQGYDMATWEDKNDIPDKTAIEKYEQRLKHSNPIKIDEKHKRNVDPKSFVKLKDPLTVDDDGNQLRDYQVDGVNWLRYCWYNSINSILADEMGLGKTLQIVTTLNDISFNHNITGPFLVIAPLSTLPHWRNEFERWTKLNVIIYHGGAQAKEVIQRYEMFVYDSEGHRLLDLIQFDVLITNYETFMTDFEIFQAIEWRYLVLDEGHRLKNHSGKCYQLLQQIQYEHCTLLTGTPVQNNVEELWSLLHFLHPNRFGDLSAFLERFGVIEEAGHLKQLQELIKPYMLRRKKSDVDTTIAAKEETIIEVELTRTQKTYYGALLHDNAGVLLTQITGGALPSLLNLMMQLRKVCNHPFLLKGATNSIEKKVAEKLGKPITDEEVQLRSIVDSSGKLILIDKLLPKLQADGHKVLIFSQMVRVLDILDEYFALKGIKPERIDGSVPENERQNAIERFAADPNAFVFLLCTRAGGVGINLTAADTVIIYDSDWNPQNDLQAESRCHRIGQKSKVKVYRLVTRGTYELEMLDRASKKLGLDHAILDGGEINSKQRPMAAKEVEKLLRSGVYNIANDDDSEINNFCAADIDQILDKRSKSFTRDVVTGGDSYFAKAKFDAEGDTLDMNSKDFWSKALPEIKLDKSEEELTERRCKKKSVKFNDLSDDDDDKRRRKKISSLTNPTPRAIAARIMHQGFCGSAIEKALILYAAKVEPLAEEDKILLMKILDVTSLEDKTDDILNAEKKFSTPLEEWTEKKDTLFKRIFFFYNLHQVLTLLQQPIDNWPVSKDRSGVDPMVEYALLFGIYKNGLGQSSRVLEGVSLEGPAPVYTDKMVQKISRQLVLQFLGEAQTIEKFPKSFLGPKEWKEDHMNIFNRLEMTDEEFISLFQTLTMLGFPEKSTSNENHQVTIPGNNQNKEEFIQEKTENKTLSDETNFEANDETIHNINNENIKTEINSFDIPFDKIDWEKLRHYSVLTCIALDTVIENGLLLYELANDKLEPSQIKRILQRLGPYGNKVWITRLKANVHDLSQIRRFLATFGNEELEKLKTIKEWDSAPEWWNWEYDLAMLKAINDIGLLQVSTWIVDPERPFAEKLNDKLKEDFSRCADFERTKFRPQKPKDPGDFAFLYMDKTRIIRANYILSVCYKSFERFRSDESENNNDDEYEIYQSEFSELPSMPLELGNTLTIFDLGKFDTPTSSVPVGFKCNRQYFSIRDPSEKSWYEGSTTRAANGDIKYIVKHLIEPEKVFTSHTSSGVWEQVIQEVQKARGRAGLQKRKHTTVSGPFMFGFSNSTVASCFKLMKSLMEADKDDDYNGDQTYRDRETYRPVIKTTRIRTRNTKYVPEPDDDNNDSDREEIMPDSSRRRRRGIIGNTENTVTGDNTGIPNI</sequence>
<dbReference type="SMART" id="SM00298">
    <property type="entry name" value="CHROMO"/>
    <property type="match status" value="2"/>
</dbReference>
<dbReference type="InterPro" id="IPR000330">
    <property type="entry name" value="SNF2_N"/>
</dbReference>
<dbReference type="InterPro" id="IPR027417">
    <property type="entry name" value="P-loop_NTPase"/>
</dbReference>
<dbReference type="PROSITE" id="PS51192">
    <property type="entry name" value="HELICASE_ATP_BIND_1"/>
    <property type="match status" value="1"/>
</dbReference>
<evidence type="ECO:0000256" key="4">
    <source>
        <dbReference type="ARBA" id="ARBA00022801"/>
    </source>
</evidence>
<evidence type="ECO:0000256" key="6">
    <source>
        <dbReference type="ARBA" id="ARBA00023242"/>
    </source>
</evidence>
<feature type="compositionally biased region" description="Polar residues" evidence="7">
    <location>
        <begin position="1585"/>
        <end position="1600"/>
    </location>
</feature>
<evidence type="ECO:0000256" key="2">
    <source>
        <dbReference type="ARBA" id="ARBA00022737"/>
    </source>
</evidence>
<keyword evidence="4" id="KW-0378">Hydrolase</keyword>
<dbReference type="Proteomes" id="UP000179807">
    <property type="component" value="Unassembled WGS sequence"/>
</dbReference>
<dbReference type="InterPro" id="IPR000953">
    <property type="entry name" value="Chromo/chromo_shadow_dom"/>
</dbReference>
<feature type="compositionally biased region" description="Acidic residues" evidence="7">
    <location>
        <begin position="88"/>
        <end position="105"/>
    </location>
</feature>
<keyword evidence="2" id="KW-0677">Repeat</keyword>
<dbReference type="GO" id="GO:0005524">
    <property type="term" value="F:ATP binding"/>
    <property type="evidence" value="ECO:0007669"/>
    <property type="project" value="UniProtKB-KW"/>
</dbReference>
<dbReference type="Gene3D" id="3.30.160.360">
    <property type="match status" value="1"/>
</dbReference>
<evidence type="ECO:0000259" key="10">
    <source>
        <dbReference type="PROSITE" id="PS51194"/>
    </source>
</evidence>
<accession>A0A1J4KVT6</accession>
<dbReference type="PANTHER" id="PTHR45623">
    <property type="entry name" value="CHROMODOMAIN-HELICASE-DNA-BINDING PROTEIN 3-RELATED-RELATED"/>
    <property type="match status" value="1"/>
</dbReference>
<dbReference type="InterPro" id="IPR049730">
    <property type="entry name" value="SNF2/RAD54-like_C"/>
</dbReference>
<dbReference type="OrthoDB" id="5857104at2759"/>
<keyword evidence="5" id="KW-0067">ATP-binding</keyword>
<dbReference type="InterPro" id="IPR038718">
    <property type="entry name" value="SNF2-like_sf"/>
</dbReference>
<dbReference type="SUPFAM" id="SSF52540">
    <property type="entry name" value="P-loop containing nucleoside triphosphate hydrolases"/>
    <property type="match status" value="2"/>
</dbReference>
<evidence type="ECO:0000313" key="11">
    <source>
        <dbReference type="EMBL" id="OHT13629.1"/>
    </source>
</evidence>
<dbReference type="SUPFAM" id="SSF54160">
    <property type="entry name" value="Chromo domain-like"/>
    <property type="match status" value="2"/>
</dbReference>
<evidence type="ECO:0000259" key="8">
    <source>
        <dbReference type="PROSITE" id="PS50013"/>
    </source>
</evidence>
<feature type="domain" description="Helicase ATP-binding" evidence="9">
    <location>
        <begin position="296"/>
        <end position="471"/>
    </location>
</feature>
<dbReference type="EMBL" id="MLAK01000502">
    <property type="protein sequence ID" value="OHT13629.1"/>
    <property type="molecule type" value="Genomic_DNA"/>
</dbReference>
<dbReference type="CDD" id="cd18793">
    <property type="entry name" value="SF2_C_SNF"/>
    <property type="match status" value="1"/>
</dbReference>
<evidence type="ECO:0000256" key="5">
    <source>
        <dbReference type="ARBA" id="ARBA00022840"/>
    </source>
</evidence>